<dbReference type="AlphaFoldDB" id="A0A4R8UFS7"/>
<protein>
    <submittedName>
        <fullName evidence="4">Tripartite tricarboxylate transporter TctB family protein</fullName>
    </submittedName>
</protein>
<feature type="domain" description="DUF1468" evidence="3">
    <location>
        <begin position="46"/>
        <end position="181"/>
    </location>
</feature>
<dbReference type="Proteomes" id="UP000297866">
    <property type="component" value="Unassembled WGS sequence"/>
</dbReference>
<organism evidence="4 5">
    <name type="scientific">Cryobacterium tagatosivorans</name>
    <dbReference type="NCBI Taxonomy" id="1259199"/>
    <lineage>
        <taxon>Bacteria</taxon>
        <taxon>Bacillati</taxon>
        <taxon>Actinomycetota</taxon>
        <taxon>Actinomycetes</taxon>
        <taxon>Micrococcales</taxon>
        <taxon>Microbacteriaceae</taxon>
        <taxon>Cryobacterium</taxon>
    </lineage>
</organism>
<feature type="transmembrane region" description="Helical" evidence="2">
    <location>
        <begin position="115"/>
        <end position="148"/>
    </location>
</feature>
<evidence type="ECO:0000313" key="5">
    <source>
        <dbReference type="Proteomes" id="UP000297866"/>
    </source>
</evidence>
<sequence>MSNPQDNLEGPATVVGPGEEPGPTTDTGPDVAVWNPGDAARIAFDAALVAIGIVYLVTASQMRFINDEGDPGAGFFPVVSGTIMVVFLAIDLVRLALRRRTDAWERGTGHLSLRLVAILGSIAMYLAIVGLLGHIITVMILTVLLVVLFGKRPWWQVVIIALAVGIGTDLLFVELLGLRIPTGLFRLAISSWI</sequence>
<accession>A0A4R8UFS7</accession>
<feature type="transmembrane region" description="Helical" evidence="2">
    <location>
        <begin position="42"/>
        <end position="62"/>
    </location>
</feature>
<proteinExistence type="predicted"/>
<reference evidence="4 5" key="1">
    <citation type="submission" date="2019-03" db="EMBL/GenBank/DDBJ databases">
        <title>Genomics of glacier-inhabiting Cryobacterium strains.</title>
        <authorList>
            <person name="Liu Q."/>
            <person name="Xin Y.-H."/>
        </authorList>
    </citation>
    <scope>NUCLEOTIDE SEQUENCE [LARGE SCALE GENOMIC DNA]</scope>
    <source>
        <strain evidence="4 5">Sr47</strain>
    </source>
</reference>
<dbReference type="Pfam" id="PF07331">
    <property type="entry name" value="TctB"/>
    <property type="match status" value="1"/>
</dbReference>
<dbReference type="RefSeq" id="WP_134488614.1">
    <property type="nucleotide sequence ID" value="NZ_SOEZ01000024.1"/>
</dbReference>
<keyword evidence="2" id="KW-1133">Transmembrane helix</keyword>
<feature type="transmembrane region" description="Helical" evidence="2">
    <location>
        <begin position="74"/>
        <end position="94"/>
    </location>
</feature>
<gene>
    <name evidence="4" type="ORF">E3O23_04595</name>
</gene>
<feature type="region of interest" description="Disordered" evidence="1">
    <location>
        <begin position="1"/>
        <end position="29"/>
    </location>
</feature>
<dbReference type="InterPro" id="IPR009936">
    <property type="entry name" value="DUF1468"/>
</dbReference>
<keyword evidence="5" id="KW-1185">Reference proteome</keyword>
<comment type="caution">
    <text evidence="4">The sequence shown here is derived from an EMBL/GenBank/DDBJ whole genome shotgun (WGS) entry which is preliminary data.</text>
</comment>
<evidence type="ECO:0000313" key="4">
    <source>
        <dbReference type="EMBL" id="TFB53613.1"/>
    </source>
</evidence>
<dbReference type="OrthoDB" id="5119225at2"/>
<evidence type="ECO:0000256" key="2">
    <source>
        <dbReference type="SAM" id="Phobius"/>
    </source>
</evidence>
<evidence type="ECO:0000256" key="1">
    <source>
        <dbReference type="SAM" id="MobiDB-lite"/>
    </source>
</evidence>
<feature type="transmembrane region" description="Helical" evidence="2">
    <location>
        <begin position="154"/>
        <end position="176"/>
    </location>
</feature>
<keyword evidence="2" id="KW-0472">Membrane</keyword>
<dbReference type="EMBL" id="SOEZ01000024">
    <property type="protein sequence ID" value="TFB53613.1"/>
    <property type="molecule type" value="Genomic_DNA"/>
</dbReference>
<evidence type="ECO:0000259" key="3">
    <source>
        <dbReference type="Pfam" id="PF07331"/>
    </source>
</evidence>
<keyword evidence="2" id="KW-0812">Transmembrane</keyword>
<name>A0A4R8UFS7_9MICO</name>